<name>A0A918FCF8_AGRME</name>
<evidence type="ECO:0000313" key="3">
    <source>
        <dbReference type="EMBL" id="GGR21456.1"/>
    </source>
</evidence>
<feature type="region of interest" description="Disordered" evidence="1">
    <location>
        <begin position="1"/>
        <end position="35"/>
    </location>
</feature>
<reference evidence="3" key="2">
    <citation type="submission" date="2020-09" db="EMBL/GenBank/DDBJ databases">
        <authorList>
            <person name="Sun Q."/>
            <person name="Ohkuma M."/>
        </authorList>
    </citation>
    <scope>NUCLEOTIDE SEQUENCE</scope>
    <source>
        <strain evidence="3">JCM 3346</strain>
    </source>
</reference>
<evidence type="ECO:0000256" key="2">
    <source>
        <dbReference type="SAM" id="Phobius"/>
    </source>
</evidence>
<evidence type="ECO:0000256" key="1">
    <source>
        <dbReference type="SAM" id="MobiDB-lite"/>
    </source>
</evidence>
<dbReference type="InterPro" id="IPR025443">
    <property type="entry name" value="DUF4307"/>
</dbReference>
<dbReference type="Pfam" id="PF14155">
    <property type="entry name" value="DUF4307"/>
    <property type="match status" value="1"/>
</dbReference>
<keyword evidence="2" id="KW-0472">Membrane</keyword>
<keyword evidence="4" id="KW-1185">Reference proteome</keyword>
<comment type="caution">
    <text evidence="3">The sequence shown here is derived from an EMBL/GenBank/DDBJ whole genome shotgun (WGS) entry which is preliminary data.</text>
</comment>
<organism evidence="3 4">
    <name type="scientific">Agromyces mediolanus</name>
    <name type="common">Corynebacterium mediolanum</name>
    <dbReference type="NCBI Taxonomy" id="41986"/>
    <lineage>
        <taxon>Bacteria</taxon>
        <taxon>Bacillati</taxon>
        <taxon>Actinomycetota</taxon>
        <taxon>Actinomycetes</taxon>
        <taxon>Micrococcales</taxon>
        <taxon>Microbacteriaceae</taxon>
        <taxon>Agromyces</taxon>
    </lineage>
</organism>
<dbReference type="AlphaFoldDB" id="A0A918FCF8"/>
<proteinExistence type="predicted"/>
<gene>
    <name evidence="3" type="ORF">GCM10010196_13660</name>
</gene>
<accession>A0A918FCF8</accession>
<feature type="compositionally biased region" description="Low complexity" evidence="1">
    <location>
        <begin position="1"/>
        <end position="11"/>
    </location>
</feature>
<dbReference type="EMBL" id="BMRJ01000001">
    <property type="protein sequence ID" value="GGR21456.1"/>
    <property type="molecule type" value="Genomic_DNA"/>
</dbReference>
<sequence length="157" mass="16879">MSPADAAASAPSDERSPADADTPAAPSEAIEARYGRTKRNRSRDRLLLVLGGAAVAIVLVAWVVWAGLDGSKPQIQATDLGHVLQPDERAVEVTWQLSVPAGNETACIVQAFNEDFTVVGWKVVEIPASDKPIREFTETVRTAQEANTGLINRCWLT</sequence>
<keyword evidence="2" id="KW-0812">Transmembrane</keyword>
<feature type="compositionally biased region" description="Low complexity" evidence="1">
    <location>
        <begin position="19"/>
        <end position="29"/>
    </location>
</feature>
<dbReference type="RefSeq" id="WP_189084498.1">
    <property type="nucleotide sequence ID" value="NZ_BMRJ01000001.1"/>
</dbReference>
<evidence type="ECO:0000313" key="4">
    <source>
        <dbReference type="Proteomes" id="UP000610303"/>
    </source>
</evidence>
<evidence type="ECO:0008006" key="5">
    <source>
        <dbReference type="Google" id="ProtNLM"/>
    </source>
</evidence>
<reference evidence="3" key="1">
    <citation type="journal article" date="2014" name="Int. J. Syst. Evol. Microbiol.">
        <title>Complete genome sequence of Corynebacterium casei LMG S-19264T (=DSM 44701T), isolated from a smear-ripened cheese.</title>
        <authorList>
            <consortium name="US DOE Joint Genome Institute (JGI-PGF)"/>
            <person name="Walter F."/>
            <person name="Albersmeier A."/>
            <person name="Kalinowski J."/>
            <person name="Ruckert C."/>
        </authorList>
    </citation>
    <scope>NUCLEOTIDE SEQUENCE</scope>
    <source>
        <strain evidence="3">JCM 3346</strain>
    </source>
</reference>
<feature type="transmembrane region" description="Helical" evidence="2">
    <location>
        <begin position="46"/>
        <end position="68"/>
    </location>
</feature>
<keyword evidence="2" id="KW-1133">Transmembrane helix</keyword>
<protein>
    <recommendedName>
        <fullName evidence="5">DUF4307 domain-containing protein</fullName>
    </recommendedName>
</protein>
<dbReference type="Proteomes" id="UP000610303">
    <property type="component" value="Unassembled WGS sequence"/>
</dbReference>